<dbReference type="PROSITE" id="PS51900">
    <property type="entry name" value="CB"/>
    <property type="match status" value="1"/>
</dbReference>
<reference evidence="8" key="1">
    <citation type="submission" date="2016-03" db="EMBL/GenBank/DDBJ databases">
        <authorList>
            <person name="Ray J."/>
            <person name="Price M."/>
            <person name="Deutschbauer A."/>
        </authorList>
    </citation>
    <scope>NUCLEOTIDE SEQUENCE [LARGE SCALE GENOMIC DNA]</scope>
    <source>
        <strain evidence="8">FW300-N1B4</strain>
    </source>
</reference>
<dbReference type="OrthoDB" id="5914130at2"/>
<dbReference type="InterPro" id="IPR052925">
    <property type="entry name" value="Phage_Integrase-like_Recomb"/>
</dbReference>
<keyword evidence="3" id="KW-0233">DNA recombination</keyword>
<evidence type="ECO:0000313" key="7">
    <source>
        <dbReference type="EMBL" id="KZN20679.1"/>
    </source>
</evidence>
<dbReference type="InterPro" id="IPR002104">
    <property type="entry name" value="Integrase_catalytic"/>
</dbReference>
<protein>
    <submittedName>
        <fullName evidence="7">Uncharacterized protein</fullName>
    </submittedName>
</protein>
<dbReference type="SUPFAM" id="SSF47823">
    <property type="entry name" value="lambda integrase-like, N-terminal domain"/>
    <property type="match status" value="1"/>
</dbReference>
<dbReference type="GO" id="GO:0003677">
    <property type="term" value="F:DNA binding"/>
    <property type="evidence" value="ECO:0007669"/>
    <property type="project" value="UniProtKB-UniRule"/>
</dbReference>
<proteinExistence type="predicted"/>
<organism evidence="7 8">
    <name type="scientific">Pseudomonas fluorescens</name>
    <dbReference type="NCBI Taxonomy" id="294"/>
    <lineage>
        <taxon>Bacteria</taxon>
        <taxon>Pseudomonadati</taxon>
        <taxon>Pseudomonadota</taxon>
        <taxon>Gammaproteobacteria</taxon>
        <taxon>Pseudomonadales</taxon>
        <taxon>Pseudomonadaceae</taxon>
        <taxon>Pseudomonas</taxon>
    </lineage>
</organism>
<feature type="domain" description="Tyr recombinase" evidence="5">
    <location>
        <begin position="123"/>
        <end position="327"/>
    </location>
</feature>
<evidence type="ECO:0000256" key="4">
    <source>
        <dbReference type="PROSITE-ProRule" id="PRU01248"/>
    </source>
</evidence>
<dbReference type="GO" id="GO:0015074">
    <property type="term" value="P:DNA integration"/>
    <property type="evidence" value="ECO:0007669"/>
    <property type="project" value="UniProtKB-KW"/>
</dbReference>
<reference evidence="7 8" key="2">
    <citation type="journal article" date="2018" name="Nature">
        <title>Mutant phenotypes for thousands of bacterial genes of unknown function.</title>
        <authorList>
            <person name="Price M.N."/>
            <person name="Wetmore K.M."/>
            <person name="Waters R.J."/>
            <person name="Callaghan M."/>
            <person name="Ray J."/>
            <person name="Liu H."/>
            <person name="Kuehl J.V."/>
            <person name="Melnyk R.A."/>
            <person name="Lamson J.S."/>
            <person name="Suh Y."/>
            <person name="Carlson H.K."/>
            <person name="Esquivel Z."/>
            <person name="Sadeeshkumar H."/>
            <person name="Chakraborty R."/>
            <person name="Zane G.M."/>
            <person name="Rubin B.E."/>
            <person name="Wall J.D."/>
            <person name="Visel A."/>
            <person name="Bristow J."/>
            <person name="Blow M.J."/>
            <person name="Arkin A.P."/>
            <person name="Deutschbauer A.M."/>
        </authorList>
    </citation>
    <scope>NUCLEOTIDE SEQUENCE [LARGE SCALE GENOMIC DNA]</scope>
    <source>
        <strain evidence="7 8">FW300-N1B4</strain>
    </source>
</reference>
<comment type="caution">
    <text evidence="7">The sequence shown here is derived from an EMBL/GenBank/DDBJ whole genome shotgun (WGS) entry which is preliminary data.</text>
</comment>
<feature type="domain" description="Core-binding (CB)" evidence="6">
    <location>
        <begin position="18"/>
        <end position="93"/>
    </location>
</feature>
<dbReference type="RefSeq" id="WP_063340725.1">
    <property type="nucleotide sequence ID" value="NZ_LUKJ01000002.1"/>
</dbReference>
<dbReference type="InterPro" id="IPR044068">
    <property type="entry name" value="CB"/>
</dbReference>
<keyword evidence="1" id="KW-0229">DNA integration</keyword>
<dbReference type="Gene3D" id="1.10.443.10">
    <property type="entry name" value="Intergrase catalytic core"/>
    <property type="match status" value="1"/>
</dbReference>
<dbReference type="Pfam" id="PF00589">
    <property type="entry name" value="Phage_integrase"/>
    <property type="match status" value="1"/>
</dbReference>
<accession>A0A166QQ90</accession>
<dbReference type="Gene3D" id="1.10.150.130">
    <property type="match status" value="1"/>
</dbReference>
<dbReference type="PROSITE" id="PS51898">
    <property type="entry name" value="TYR_RECOMBINASE"/>
    <property type="match status" value="1"/>
</dbReference>
<evidence type="ECO:0000256" key="1">
    <source>
        <dbReference type="ARBA" id="ARBA00022908"/>
    </source>
</evidence>
<dbReference type="Pfam" id="PF13495">
    <property type="entry name" value="Phage_int_SAM_4"/>
    <property type="match status" value="1"/>
</dbReference>
<dbReference type="InterPro" id="IPR011010">
    <property type="entry name" value="DNA_brk_join_enz"/>
</dbReference>
<dbReference type="GO" id="GO:0006310">
    <property type="term" value="P:DNA recombination"/>
    <property type="evidence" value="ECO:0007669"/>
    <property type="project" value="UniProtKB-KW"/>
</dbReference>
<keyword evidence="2 4" id="KW-0238">DNA-binding</keyword>
<dbReference type="PANTHER" id="PTHR34605:SF3">
    <property type="entry name" value="P CELL-TYPE AGGLUTINATION PROTEIN MAP4-LIKE-RELATED"/>
    <property type="match status" value="1"/>
</dbReference>
<evidence type="ECO:0000259" key="6">
    <source>
        <dbReference type="PROSITE" id="PS51900"/>
    </source>
</evidence>
<sequence length="363" mass="40057">MSVHPDRGGDSHPAAAPLNGETLAEEYKQAGKSQNTDKAYSQAVDHFRDECHGFLPATENEIAEYIAKCAGKYSVSTIKLRLAGLSAWHKTVGFKDPTKSAHVKAVLRGIAKKHNKPPREATPLPFDYLKQMVLRQEQLMAKARSDGDHAEYQRRSRDVALLLIGFWRGFRSDELCRLEAQFITVYKGSRIEIYLPYSKTDNDGAGVTFSTAALKAFCPVQAYCRWIEDAGIATGPVFRAIDRWGNFRETGVTGRSIGPILNGMVKDAGLDIHLSTHSLRRGFAKWAADHGWDVHSVMAYVGWKNYESAKRYIPPRFSFGELSLDHSMSSLSNATVPTVIDASSVVAEAVKRGEMDNGSFGAG</sequence>
<dbReference type="InterPro" id="IPR013762">
    <property type="entry name" value="Integrase-like_cat_sf"/>
</dbReference>
<name>A0A166QQ90_PSEFL</name>
<dbReference type="InterPro" id="IPR010998">
    <property type="entry name" value="Integrase_recombinase_N"/>
</dbReference>
<dbReference type="Proteomes" id="UP000076489">
    <property type="component" value="Unassembled WGS sequence"/>
</dbReference>
<dbReference type="AlphaFoldDB" id="A0A166QQ90"/>
<evidence type="ECO:0000259" key="5">
    <source>
        <dbReference type="PROSITE" id="PS51898"/>
    </source>
</evidence>
<evidence type="ECO:0000256" key="3">
    <source>
        <dbReference type="ARBA" id="ARBA00023172"/>
    </source>
</evidence>
<dbReference type="CDD" id="cd00799">
    <property type="entry name" value="INT_Cre_C"/>
    <property type="match status" value="1"/>
</dbReference>
<gene>
    <name evidence="7" type="ORF">A1D17_03825</name>
</gene>
<evidence type="ECO:0000256" key="2">
    <source>
        <dbReference type="ARBA" id="ARBA00023125"/>
    </source>
</evidence>
<evidence type="ECO:0000313" key="8">
    <source>
        <dbReference type="Proteomes" id="UP000076489"/>
    </source>
</evidence>
<dbReference type="SUPFAM" id="SSF56349">
    <property type="entry name" value="DNA breaking-rejoining enzymes"/>
    <property type="match status" value="1"/>
</dbReference>
<dbReference type="InterPro" id="IPR004107">
    <property type="entry name" value="Integrase_SAM-like_N"/>
</dbReference>
<dbReference type="EMBL" id="LUKJ01000002">
    <property type="protein sequence ID" value="KZN20679.1"/>
    <property type="molecule type" value="Genomic_DNA"/>
</dbReference>
<dbReference type="PANTHER" id="PTHR34605">
    <property type="entry name" value="PHAGE_INTEGRASE DOMAIN-CONTAINING PROTEIN"/>
    <property type="match status" value="1"/>
</dbReference>